<dbReference type="InterPro" id="IPR006680">
    <property type="entry name" value="Amidohydro-rel"/>
</dbReference>
<dbReference type="AlphaFoldDB" id="A0A4R8CLW8"/>
<accession>A0A4R8CLW8</accession>
<dbReference type="EMBL" id="SODP01000001">
    <property type="protein sequence ID" value="TDW77048.1"/>
    <property type="molecule type" value="Genomic_DNA"/>
</dbReference>
<dbReference type="Gene3D" id="3.20.20.140">
    <property type="entry name" value="Metal-dependent hydrolases"/>
    <property type="match status" value="1"/>
</dbReference>
<dbReference type="SUPFAM" id="SSF51556">
    <property type="entry name" value="Metallo-dependent hydrolases"/>
    <property type="match status" value="1"/>
</dbReference>
<gene>
    <name evidence="2" type="ORF">EV653_2212</name>
</gene>
<dbReference type="Pfam" id="PF04909">
    <property type="entry name" value="Amidohydro_2"/>
    <property type="match status" value="1"/>
</dbReference>
<evidence type="ECO:0000259" key="1">
    <source>
        <dbReference type="Pfam" id="PF04909"/>
    </source>
</evidence>
<comment type="caution">
    <text evidence="2">The sequence shown here is derived from an EMBL/GenBank/DDBJ whole genome shotgun (WGS) entry which is preliminary data.</text>
</comment>
<reference evidence="2 3" key="1">
    <citation type="submission" date="2019-03" db="EMBL/GenBank/DDBJ databases">
        <title>Genomic Encyclopedia of Type Strains, Phase III (KMG-III): the genomes of soil and plant-associated and newly described type strains.</title>
        <authorList>
            <person name="Whitman W."/>
        </authorList>
    </citation>
    <scope>NUCLEOTIDE SEQUENCE [LARGE SCALE GENOMIC DNA]</scope>
    <source>
        <strain evidence="2 3">VKM Ac-2573</strain>
    </source>
</reference>
<dbReference type="PANTHER" id="PTHR43383:SF2">
    <property type="entry name" value="AMIDOHYDROLASE 2 FAMILY PROTEIN"/>
    <property type="match status" value="1"/>
</dbReference>
<keyword evidence="3" id="KW-1185">Reference proteome</keyword>
<proteinExistence type="predicted"/>
<dbReference type="InterPro" id="IPR032466">
    <property type="entry name" value="Metal_Hydrolase"/>
</dbReference>
<organism evidence="2 3">
    <name type="scientific">Kribbella pratensis</name>
    <dbReference type="NCBI Taxonomy" id="2512112"/>
    <lineage>
        <taxon>Bacteria</taxon>
        <taxon>Bacillati</taxon>
        <taxon>Actinomycetota</taxon>
        <taxon>Actinomycetes</taxon>
        <taxon>Propionibacteriales</taxon>
        <taxon>Kribbellaceae</taxon>
        <taxon>Kribbella</taxon>
    </lineage>
</organism>
<dbReference type="PANTHER" id="PTHR43383">
    <property type="entry name" value="NODULIN 6"/>
    <property type="match status" value="1"/>
</dbReference>
<dbReference type="RefSeq" id="WP_202871536.1">
    <property type="nucleotide sequence ID" value="NZ_SODP01000001.1"/>
</dbReference>
<dbReference type="GO" id="GO:0016787">
    <property type="term" value="F:hydrolase activity"/>
    <property type="evidence" value="ECO:0007669"/>
    <property type="project" value="InterPro"/>
</dbReference>
<evidence type="ECO:0000313" key="3">
    <source>
        <dbReference type="Proteomes" id="UP000295146"/>
    </source>
</evidence>
<dbReference type="Proteomes" id="UP000295146">
    <property type="component" value="Unassembled WGS sequence"/>
</dbReference>
<protein>
    <recommendedName>
        <fullName evidence="1">Amidohydrolase-related domain-containing protein</fullName>
    </recommendedName>
</protein>
<name>A0A4R8CLW8_9ACTN</name>
<sequence length="395" mass="42827">MSDQGAIPDATEALPVVRTGESVAELAFQMPLIDHHCHGVQTGTATDAEVELLATESDWPAPPGTSVFDNPFGITVRSLCAPLLDLPRHCTAEEYLQRRGELGGTEVSTRLLASSGTERYLLDTGFRASTITTPHEMATLTGSATDEIVRLERLAESIAPGCTAAGFASAFDDALEAAAANAVGVKSIIAYRYGLDFDPARPEPAQVTAAAGRWLTRIEAGSPGRLADPVLLRHLLWRAVELRKPIQLHVGYGDPDIVLHRCDPSHLTRFAHATRTTGAQLMLLHCYPYIRQAGILAQLFPHVWLDTSCAVSHTGPSSETLVRESLEIAPMHKLLYASDAFGLPELYACGSWLWRRAVGLVLDEWLADNLIGAADARRYVKMLGRDNAVRAYGLE</sequence>
<feature type="domain" description="Amidohydrolase-related" evidence="1">
    <location>
        <begin position="193"/>
        <end position="394"/>
    </location>
</feature>
<evidence type="ECO:0000313" key="2">
    <source>
        <dbReference type="EMBL" id="TDW77048.1"/>
    </source>
</evidence>